<evidence type="ECO:0000313" key="3">
    <source>
        <dbReference type="Proteomes" id="UP000072530"/>
    </source>
</evidence>
<reference evidence="2 3" key="1">
    <citation type="submission" date="2016-02" db="EMBL/GenBank/DDBJ databases">
        <authorList>
            <consortium name="Pathogen Informatics"/>
        </authorList>
    </citation>
    <scope>NUCLEOTIDE SEQUENCE [LARGE SCALE GENOMIC DNA]</scope>
    <source>
        <strain evidence="2 3">LSS31</strain>
    </source>
</reference>
<dbReference type="InterPro" id="IPR016137">
    <property type="entry name" value="RGS"/>
</dbReference>
<evidence type="ECO:0000259" key="1">
    <source>
        <dbReference type="PROSITE" id="PS50132"/>
    </source>
</evidence>
<gene>
    <name evidence="2" type="ORF">ERS132393_01084</name>
</gene>
<dbReference type="PROSITE" id="PS50132">
    <property type="entry name" value="RGS"/>
    <property type="match status" value="1"/>
</dbReference>
<dbReference type="InterPro" id="IPR025412">
    <property type="entry name" value="DUF4304"/>
</dbReference>
<dbReference type="Proteomes" id="UP000072530">
    <property type="component" value="Unassembled WGS sequence"/>
</dbReference>
<dbReference type="Pfam" id="PF14137">
    <property type="entry name" value="DUF4304"/>
    <property type="match status" value="1"/>
</dbReference>
<evidence type="ECO:0000313" key="2">
    <source>
        <dbReference type="EMBL" id="CYU64317.1"/>
    </source>
</evidence>
<accession>A0A0Z8GMD5</accession>
<name>A0A0Z8GMD5_STRSU</name>
<protein>
    <recommendedName>
        <fullName evidence="1">RGS domain-containing protein</fullName>
    </recommendedName>
</protein>
<sequence>MELKEFKNIIYDILKKNGFKYIKSKYCFENDELLVFIEFQKSNFSNAYYINYYFVVKDLHKRIEKLTIKVRDFGARFAYYNYEGELVNNEFELEEISKENLTFSIQKELDEEVFSAFNKGIYDYLSYRPIMKKMSSKATKKYLEEQTKYLD</sequence>
<organism evidence="2 3">
    <name type="scientific">Streptococcus suis</name>
    <dbReference type="NCBI Taxonomy" id="1307"/>
    <lineage>
        <taxon>Bacteria</taxon>
        <taxon>Bacillati</taxon>
        <taxon>Bacillota</taxon>
        <taxon>Bacilli</taxon>
        <taxon>Lactobacillales</taxon>
        <taxon>Streptococcaceae</taxon>
        <taxon>Streptococcus</taxon>
    </lineage>
</organism>
<dbReference type="EMBL" id="FIGG01000003">
    <property type="protein sequence ID" value="CYU64317.1"/>
    <property type="molecule type" value="Genomic_DNA"/>
</dbReference>
<dbReference type="RefSeq" id="WP_044671232.1">
    <property type="nucleotide sequence ID" value="NZ_CEDJ01000098.1"/>
</dbReference>
<feature type="domain" description="RGS" evidence="1">
    <location>
        <begin position="34"/>
        <end position="143"/>
    </location>
</feature>
<proteinExistence type="predicted"/>
<dbReference type="AlphaFoldDB" id="A0A0Z8GMD5"/>